<dbReference type="InParanoid" id="A0A2P6N6V3"/>
<gene>
    <name evidence="1" type="ORF">PROFUN_12582</name>
</gene>
<sequence length="387" mass="44127">MSFDNITLCVERGTGGLQKPVVVQSSLPAVPPKDHVVIRVSSFAFSTNNITYGQLGEMPGFLYFEFHPAPQTKETSPKTHAVLPVWGFGTVEASSHPSVKVGEKVYGYFSMSRYMMVPIGRVSRTGLFVPRPHLPSEFVPYNTITRCSADPMYRQDKEPETALYRPLFWTSFWMEDWLNYEKYKGADNILVTSASSKTAYCFAYVAKKRNEATNNRRQVIGLTSARNVEFTKKLGLYDQVFTYEELNKVKTEGKWVYVDVAGNPSLNEKIFQHFNSAGNPLLSSIVLGMTNIENAKDSAMSQQDKMETFFTPMWMAKRTEMLSAAEIHKMQQKAWSELMNDSVPWLHMQDTFYDNIVPRYMEIAKGIVEPDKGHTFSLWNEITRAKL</sequence>
<evidence type="ECO:0000313" key="1">
    <source>
        <dbReference type="EMBL" id="PRP79684.1"/>
    </source>
</evidence>
<comment type="caution">
    <text evidence="1">The sequence shown here is derived from an EMBL/GenBank/DDBJ whole genome shotgun (WGS) entry which is preliminary data.</text>
</comment>
<organism evidence="1 2">
    <name type="scientific">Planoprotostelium fungivorum</name>
    <dbReference type="NCBI Taxonomy" id="1890364"/>
    <lineage>
        <taxon>Eukaryota</taxon>
        <taxon>Amoebozoa</taxon>
        <taxon>Evosea</taxon>
        <taxon>Variosea</taxon>
        <taxon>Cavosteliida</taxon>
        <taxon>Cavosteliaceae</taxon>
        <taxon>Planoprotostelium</taxon>
    </lineage>
</organism>
<accession>A0A2P6N6V3</accession>
<evidence type="ECO:0008006" key="3">
    <source>
        <dbReference type="Google" id="ProtNLM"/>
    </source>
</evidence>
<dbReference type="InterPro" id="IPR011032">
    <property type="entry name" value="GroES-like_sf"/>
</dbReference>
<dbReference type="Pfam" id="PF11017">
    <property type="entry name" value="DUF2855"/>
    <property type="match status" value="1"/>
</dbReference>
<protein>
    <recommendedName>
        <fullName evidence="3">Enoyl reductase (ER) domain-containing protein</fullName>
    </recommendedName>
</protein>
<dbReference type="Proteomes" id="UP000241769">
    <property type="component" value="Unassembled WGS sequence"/>
</dbReference>
<dbReference type="OrthoDB" id="192702at2759"/>
<dbReference type="AlphaFoldDB" id="A0A2P6N6V3"/>
<keyword evidence="2" id="KW-1185">Reference proteome</keyword>
<dbReference type="EMBL" id="MDYQ01000175">
    <property type="protein sequence ID" value="PRP79684.1"/>
    <property type="molecule type" value="Genomic_DNA"/>
</dbReference>
<evidence type="ECO:0000313" key="2">
    <source>
        <dbReference type="Proteomes" id="UP000241769"/>
    </source>
</evidence>
<proteinExistence type="predicted"/>
<dbReference type="SUPFAM" id="SSF50129">
    <property type="entry name" value="GroES-like"/>
    <property type="match status" value="1"/>
</dbReference>
<reference evidence="1 2" key="1">
    <citation type="journal article" date="2018" name="Genome Biol. Evol.">
        <title>Multiple Roots of Fruiting Body Formation in Amoebozoa.</title>
        <authorList>
            <person name="Hillmann F."/>
            <person name="Forbes G."/>
            <person name="Novohradska S."/>
            <person name="Ferling I."/>
            <person name="Riege K."/>
            <person name="Groth M."/>
            <person name="Westermann M."/>
            <person name="Marz M."/>
            <person name="Spaller T."/>
            <person name="Winckler T."/>
            <person name="Schaap P."/>
            <person name="Glockner G."/>
        </authorList>
    </citation>
    <scope>NUCLEOTIDE SEQUENCE [LARGE SCALE GENOMIC DNA]</scope>
    <source>
        <strain evidence="1 2">Jena</strain>
    </source>
</reference>
<name>A0A2P6N6V3_9EUKA</name>
<dbReference type="InterPro" id="IPR021276">
    <property type="entry name" value="DUF2855"/>
</dbReference>